<feature type="domain" description="VWA-like" evidence="1">
    <location>
        <begin position="351"/>
        <end position="441"/>
    </location>
</feature>
<dbReference type="InterPro" id="IPR018698">
    <property type="entry name" value="VWA-like_dom"/>
</dbReference>
<dbReference type="Proteomes" id="UP000469292">
    <property type="component" value="Unassembled WGS sequence"/>
</dbReference>
<dbReference type="Pfam" id="PF13203">
    <property type="entry name" value="DUF2201_N"/>
    <property type="match status" value="1"/>
</dbReference>
<evidence type="ECO:0000259" key="2">
    <source>
        <dbReference type="Pfam" id="PF13203"/>
    </source>
</evidence>
<organism evidence="3 4">
    <name type="scientific">Bifidobacterium choloepi</name>
    <dbReference type="NCBI Taxonomy" id="2614131"/>
    <lineage>
        <taxon>Bacteria</taxon>
        <taxon>Bacillati</taxon>
        <taxon>Actinomycetota</taxon>
        <taxon>Actinomycetes</taxon>
        <taxon>Bifidobacteriales</taxon>
        <taxon>Bifidobacteriaceae</taxon>
        <taxon>Bifidobacterium</taxon>
    </lineage>
</organism>
<evidence type="ECO:0000259" key="1">
    <source>
        <dbReference type="Pfam" id="PF09967"/>
    </source>
</evidence>
<evidence type="ECO:0000313" key="3">
    <source>
        <dbReference type="EMBL" id="NEG69171.1"/>
    </source>
</evidence>
<evidence type="ECO:0000313" key="4">
    <source>
        <dbReference type="Proteomes" id="UP000469292"/>
    </source>
</evidence>
<dbReference type="InterPro" id="IPR036465">
    <property type="entry name" value="vWFA_dom_sf"/>
</dbReference>
<reference evidence="3 4" key="1">
    <citation type="submission" date="2019-09" db="EMBL/GenBank/DDBJ databases">
        <title>Phylogenetic characterization of a novel taxon of the genus Bifidobacterium: Bifidobacterium choloepi sp. nov.</title>
        <authorList>
            <person name="Modesto M."/>
            <person name="Satti M."/>
        </authorList>
    </citation>
    <scope>NUCLEOTIDE SEQUENCE [LARGE SCALE GENOMIC DNA]</scope>
    <source>
        <strain evidence="3 4">BRDM6</strain>
    </source>
</reference>
<sequence>MNAVEDTGTKKPEENGIPSVIVKVHRLRALTEREGNRLAQALNLMVREEGADFHGVPALRTILAALVVFVDEGCGTAYTDCHCRIGISPELLDENKTPLATLAFALMHETLHNTQRHHARLDEKGFSPEVSNVAGDLEINGMIVEGCMGIELEAPVAEQYGKWRLTPFFRDNGTPGLLFPGIGHFSDYELYATAEQYAAQLKDDPVMALFHHRAIRIDVAVTGNGNWIGPMEDLDDETRRARFDEADRLGFHPLPPAEEARIREQTLHDIEDTLNRRGYGSTPMRSLLSFMAEGLKPPVIDWRLILAHTAAHSVQTMTRGRAEYSYRLPNLRRAAMSNAIFPGFVKAEPRLVIALDTSGSMGRQQCLNALAEIEGICRTVADPSFFCIDVEAKGEPRLFHSAYELMDKLEGGGGTDMAAAVDAAAAMPPDSKPNILVIVTDGEFDWAKLRHSLEQREARRMAIIVVIVNSYFPDQSTMLAKEDDLRRVHPHTSIIQTRFS</sequence>
<keyword evidence="4" id="KW-1185">Reference proteome</keyword>
<gene>
    <name evidence="3" type="ORF">F6S87_00715</name>
</gene>
<dbReference type="PANTHER" id="PTHR38730">
    <property type="entry name" value="SLL7028 PROTEIN"/>
    <property type="match status" value="1"/>
</dbReference>
<protein>
    <recommendedName>
        <fullName evidence="5">VWA domain-containing protein</fullName>
    </recommendedName>
</protein>
<dbReference type="RefSeq" id="WP_163226770.1">
    <property type="nucleotide sequence ID" value="NZ_VYSG01000001.1"/>
</dbReference>
<comment type="caution">
    <text evidence="3">The sequence shown here is derived from an EMBL/GenBank/DDBJ whole genome shotgun (WGS) entry which is preliminary data.</text>
</comment>
<dbReference type="Gene3D" id="3.40.50.410">
    <property type="entry name" value="von Willebrand factor, type A domain"/>
    <property type="match status" value="1"/>
</dbReference>
<evidence type="ECO:0008006" key="5">
    <source>
        <dbReference type="Google" id="ProtNLM"/>
    </source>
</evidence>
<dbReference type="EMBL" id="VYSG01000001">
    <property type="protein sequence ID" value="NEG69171.1"/>
    <property type="molecule type" value="Genomic_DNA"/>
</dbReference>
<dbReference type="InterPro" id="IPR025154">
    <property type="entry name" value="Put_metallopeptidase_dom"/>
</dbReference>
<proteinExistence type="predicted"/>
<dbReference type="Pfam" id="PF09967">
    <property type="entry name" value="DUF2201"/>
    <property type="match status" value="1"/>
</dbReference>
<feature type="domain" description="Putative metallopeptidase" evidence="2">
    <location>
        <begin position="57"/>
        <end position="340"/>
    </location>
</feature>
<accession>A0A6I5N5X0</accession>
<name>A0A6I5N5X0_9BIFI</name>
<dbReference type="PANTHER" id="PTHR38730:SF1">
    <property type="entry name" value="SLL7028 PROTEIN"/>
    <property type="match status" value="1"/>
</dbReference>
<dbReference type="AlphaFoldDB" id="A0A6I5N5X0"/>
<dbReference type="SUPFAM" id="SSF53300">
    <property type="entry name" value="vWA-like"/>
    <property type="match status" value="1"/>
</dbReference>